<dbReference type="InterPro" id="IPR050690">
    <property type="entry name" value="JHDM1_Histone_Demethylase"/>
</dbReference>
<dbReference type="SUPFAM" id="SSF51197">
    <property type="entry name" value="Clavaminate synthase-like"/>
    <property type="match status" value="1"/>
</dbReference>
<dbReference type="GO" id="GO:0008270">
    <property type="term" value="F:zinc ion binding"/>
    <property type="evidence" value="ECO:0007669"/>
    <property type="project" value="UniProtKB-KW"/>
</dbReference>
<comment type="subcellular location">
    <subcellularLocation>
        <location evidence="1">Nucleus</location>
    </subcellularLocation>
</comment>
<name>A0AAN9GUC3_9TELE</name>
<dbReference type="PANTHER" id="PTHR23123">
    <property type="entry name" value="PHD/F-BOX CONTAINING PROTEIN"/>
    <property type="match status" value="1"/>
</dbReference>
<keyword evidence="6" id="KW-0156">Chromatin regulator</keyword>
<evidence type="ECO:0000256" key="13">
    <source>
        <dbReference type="PROSITE-ProRule" id="PRU00146"/>
    </source>
</evidence>
<dbReference type="Pfam" id="PF02373">
    <property type="entry name" value="JmjC"/>
    <property type="match status" value="1"/>
</dbReference>
<keyword evidence="7" id="KW-0223">Dioxygenase</keyword>
<dbReference type="EMBL" id="JAYKXH010000021">
    <property type="protein sequence ID" value="KAK7130206.1"/>
    <property type="molecule type" value="Genomic_DNA"/>
</dbReference>
<evidence type="ECO:0000256" key="6">
    <source>
        <dbReference type="ARBA" id="ARBA00022853"/>
    </source>
</evidence>
<evidence type="ECO:0000256" key="11">
    <source>
        <dbReference type="ARBA" id="ARBA00023163"/>
    </source>
</evidence>
<keyword evidence="9" id="KW-0408">Iron</keyword>
<dbReference type="InterPro" id="IPR011011">
    <property type="entry name" value="Znf_FYVE_PHD"/>
</dbReference>
<dbReference type="GO" id="GO:0051213">
    <property type="term" value="F:dioxygenase activity"/>
    <property type="evidence" value="ECO:0007669"/>
    <property type="project" value="UniProtKB-KW"/>
</dbReference>
<evidence type="ECO:0000256" key="5">
    <source>
        <dbReference type="ARBA" id="ARBA00022833"/>
    </source>
</evidence>
<keyword evidence="4 13" id="KW-0863">Zinc-finger</keyword>
<evidence type="ECO:0000256" key="2">
    <source>
        <dbReference type="ARBA" id="ARBA00006942"/>
    </source>
</evidence>
<dbReference type="PROSITE" id="PS50016">
    <property type="entry name" value="ZF_PHD_2"/>
    <property type="match status" value="1"/>
</dbReference>
<evidence type="ECO:0000256" key="12">
    <source>
        <dbReference type="ARBA" id="ARBA00023242"/>
    </source>
</evidence>
<keyword evidence="12" id="KW-0539">Nucleus</keyword>
<gene>
    <name evidence="16" type="ORF">R3I93_019743</name>
</gene>
<dbReference type="GO" id="GO:0006325">
    <property type="term" value="P:chromatin organization"/>
    <property type="evidence" value="ECO:0007669"/>
    <property type="project" value="UniProtKB-KW"/>
</dbReference>
<evidence type="ECO:0000259" key="14">
    <source>
        <dbReference type="PROSITE" id="PS50016"/>
    </source>
</evidence>
<accession>A0AAN9GUC3</accession>
<reference evidence="16 17" key="1">
    <citation type="submission" date="2024-02" db="EMBL/GenBank/DDBJ databases">
        <title>Chromosome-level genome assembly of the Eurasian Minnow (Phoxinus phoxinus).</title>
        <authorList>
            <person name="Oriowo T.O."/>
            <person name="Martin S."/>
            <person name="Stange M."/>
            <person name="Chrysostomakis Y."/>
            <person name="Brown T."/>
            <person name="Winkler S."/>
            <person name="Kukowka S."/>
            <person name="Myers E.W."/>
            <person name="Bohne A."/>
        </authorList>
    </citation>
    <scope>NUCLEOTIDE SEQUENCE [LARGE SCALE GENOMIC DNA]</scope>
    <source>
        <strain evidence="16">ZFMK-TIS-60720</strain>
        <tissue evidence="16">Whole Organism</tissue>
    </source>
</reference>
<evidence type="ECO:0000256" key="8">
    <source>
        <dbReference type="ARBA" id="ARBA00023002"/>
    </source>
</evidence>
<sequence>MAAAPLYCVCRRPYDFNRFMIECDICKDWFHGSCVQVVEHHAADIDVYHCPNCEPIHGPSMMKKHNNCHRHDYTEPNDGTHPIQAGTAVFVQELQARSFYSGDEVLVPMHGSQVTQRFLEREGFHYPIVVHDLDGLGLKLPSPSFSVSDVEHYVGANKVIDVIDVARQADSKLKLGEFVKYYYQPERPKVLNVISLEFSDTKMSDLVEVPEIAQNMSWVENYWPDDSFFPKPFVQKYCLMGMKNSYTDFHIDFGGTSVWYHVLWGEKIFYLIKPTKANLALYESWSSSPNQSEVFFGEKVDKCYKCVVKQGTTIFLPTGENTELDKLLNPFLCPFKRLCPPTCLHYNNQNKLYSPMCANTRNLLWFPGALSAYMHTSIHAYITQEDRKNILKSKIKKIDIKKVIFI</sequence>
<evidence type="ECO:0000259" key="15">
    <source>
        <dbReference type="PROSITE" id="PS51184"/>
    </source>
</evidence>
<evidence type="ECO:0000256" key="4">
    <source>
        <dbReference type="ARBA" id="ARBA00022771"/>
    </source>
</evidence>
<keyword evidence="17" id="KW-1185">Reference proteome</keyword>
<keyword evidence="11" id="KW-0804">Transcription</keyword>
<keyword evidence="8" id="KW-0560">Oxidoreductase</keyword>
<evidence type="ECO:0000256" key="7">
    <source>
        <dbReference type="ARBA" id="ARBA00022964"/>
    </source>
</evidence>
<evidence type="ECO:0000313" key="16">
    <source>
        <dbReference type="EMBL" id="KAK7130206.1"/>
    </source>
</evidence>
<dbReference type="GO" id="GO:0007420">
    <property type="term" value="P:brain development"/>
    <property type="evidence" value="ECO:0007669"/>
    <property type="project" value="UniProtKB-ARBA"/>
</dbReference>
<dbReference type="SMART" id="SM00558">
    <property type="entry name" value="JmjC"/>
    <property type="match status" value="1"/>
</dbReference>
<dbReference type="GO" id="GO:0005634">
    <property type="term" value="C:nucleus"/>
    <property type="evidence" value="ECO:0007669"/>
    <property type="project" value="UniProtKB-SubCell"/>
</dbReference>
<dbReference type="Gene3D" id="2.60.120.650">
    <property type="entry name" value="Cupin"/>
    <property type="match status" value="1"/>
</dbReference>
<protein>
    <submittedName>
        <fullName evidence="16">Uncharacterized protein</fullName>
    </submittedName>
</protein>
<dbReference type="SMART" id="SM00249">
    <property type="entry name" value="PHD"/>
    <property type="match status" value="1"/>
</dbReference>
<feature type="domain" description="JmjC" evidence="15">
    <location>
        <begin position="198"/>
        <end position="355"/>
    </location>
</feature>
<comment type="similarity">
    <text evidence="2">Belongs to the JHDM1 histone demethylase family. JHDM1D subfamily.</text>
</comment>
<dbReference type="InterPro" id="IPR019787">
    <property type="entry name" value="Znf_PHD-finger"/>
</dbReference>
<keyword evidence="10" id="KW-0805">Transcription regulation</keyword>
<evidence type="ECO:0000256" key="1">
    <source>
        <dbReference type="ARBA" id="ARBA00004123"/>
    </source>
</evidence>
<dbReference type="FunFam" id="3.30.40.10:FF:000193">
    <property type="entry name" value="lysine-specific demethylase PHF2 isoform X1"/>
    <property type="match status" value="1"/>
</dbReference>
<proteinExistence type="inferred from homology"/>
<dbReference type="PROSITE" id="PS01359">
    <property type="entry name" value="ZF_PHD_1"/>
    <property type="match status" value="1"/>
</dbReference>
<keyword evidence="5" id="KW-0862">Zinc</keyword>
<dbReference type="Proteomes" id="UP001364617">
    <property type="component" value="Unassembled WGS sequence"/>
</dbReference>
<dbReference type="Pfam" id="PF00628">
    <property type="entry name" value="PHD"/>
    <property type="match status" value="1"/>
</dbReference>
<dbReference type="InterPro" id="IPR003347">
    <property type="entry name" value="JmjC_dom"/>
</dbReference>
<evidence type="ECO:0000256" key="10">
    <source>
        <dbReference type="ARBA" id="ARBA00023015"/>
    </source>
</evidence>
<evidence type="ECO:0000256" key="9">
    <source>
        <dbReference type="ARBA" id="ARBA00023004"/>
    </source>
</evidence>
<dbReference type="PROSITE" id="PS51184">
    <property type="entry name" value="JMJC"/>
    <property type="match status" value="1"/>
</dbReference>
<feature type="domain" description="PHD-type" evidence="14">
    <location>
        <begin position="5"/>
        <end position="56"/>
    </location>
</feature>
<evidence type="ECO:0000313" key="17">
    <source>
        <dbReference type="Proteomes" id="UP001364617"/>
    </source>
</evidence>
<dbReference type="AlphaFoldDB" id="A0AAN9GUC3"/>
<keyword evidence="3" id="KW-0479">Metal-binding</keyword>
<organism evidence="16 17">
    <name type="scientific">Phoxinus phoxinus</name>
    <name type="common">Eurasian minnow</name>
    <dbReference type="NCBI Taxonomy" id="58324"/>
    <lineage>
        <taxon>Eukaryota</taxon>
        <taxon>Metazoa</taxon>
        <taxon>Chordata</taxon>
        <taxon>Craniata</taxon>
        <taxon>Vertebrata</taxon>
        <taxon>Euteleostomi</taxon>
        <taxon>Actinopterygii</taxon>
        <taxon>Neopterygii</taxon>
        <taxon>Teleostei</taxon>
        <taxon>Ostariophysi</taxon>
        <taxon>Cypriniformes</taxon>
        <taxon>Leuciscidae</taxon>
        <taxon>Phoxininae</taxon>
        <taxon>Phoxinus</taxon>
    </lineage>
</organism>
<dbReference type="InterPro" id="IPR019786">
    <property type="entry name" value="Zinc_finger_PHD-type_CS"/>
</dbReference>
<comment type="caution">
    <text evidence="16">The sequence shown here is derived from an EMBL/GenBank/DDBJ whole genome shotgun (WGS) entry which is preliminary data.</text>
</comment>
<dbReference type="InterPro" id="IPR001965">
    <property type="entry name" value="Znf_PHD"/>
</dbReference>
<evidence type="ECO:0000256" key="3">
    <source>
        <dbReference type="ARBA" id="ARBA00022723"/>
    </source>
</evidence>
<dbReference type="SUPFAM" id="SSF57903">
    <property type="entry name" value="FYVE/PHD zinc finger"/>
    <property type="match status" value="1"/>
</dbReference>